<name>A0A1M4T349_9SPHI</name>
<evidence type="ECO:0008006" key="3">
    <source>
        <dbReference type="Google" id="ProtNLM"/>
    </source>
</evidence>
<keyword evidence="2" id="KW-1185">Reference proteome</keyword>
<dbReference type="SUPFAM" id="SSF53474">
    <property type="entry name" value="alpha/beta-Hydrolases"/>
    <property type="match status" value="1"/>
</dbReference>
<dbReference type="STRING" id="288992.SAMN04488522_10165"/>
<dbReference type="InterPro" id="IPR029058">
    <property type="entry name" value="AB_hydrolase_fold"/>
</dbReference>
<evidence type="ECO:0000313" key="2">
    <source>
        <dbReference type="Proteomes" id="UP000184287"/>
    </source>
</evidence>
<dbReference type="EMBL" id="FQUQ01000001">
    <property type="protein sequence ID" value="SHE38834.1"/>
    <property type="molecule type" value="Genomic_DNA"/>
</dbReference>
<protein>
    <recommendedName>
        <fullName evidence="3">Alpha/beta hydrolase family protein</fullName>
    </recommendedName>
</protein>
<organism evidence="1 2">
    <name type="scientific">Pedobacter caeni</name>
    <dbReference type="NCBI Taxonomy" id="288992"/>
    <lineage>
        <taxon>Bacteria</taxon>
        <taxon>Pseudomonadati</taxon>
        <taxon>Bacteroidota</taxon>
        <taxon>Sphingobacteriia</taxon>
        <taxon>Sphingobacteriales</taxon>
        <taxon>Sphingobacteriaceae</taxon>
        <taxon>Pedobacter</taxon>
    </lineage>
</organism>
<evidence type="ECO:0000313" key="1">
    <source>
        <dbReference type="EMBL" id="SHE38834.1"/>
    </source>
</evidence>
<dbReference type="Gene3D" id="3.40.50.1820">
    <property type="entry name" value="alpha/beta hydrolase"/>
    <property type="match status" value="1"/>
</dbReference>
<gene>
    <name evidence="1" type="ORF">SAMN04488522_10165</name>
</gene>
<dbReference type="Proteomes" id="UP000184287">
    <property type="component" value="Unassembled WGS sequence"/>
</dbReference>
<reference evidence="2" key="1">
    <citation type="submission" date="2016-11" db="EMBL/GenBank/DDBJ databases">
        <authorList>
            <person name="Varghese N."/>
            <person name="Submissions S."/>
        </authorList>
    </citation>
    <scope>NUCLEOTIDE SEQUENCE [LARGE SCALE GENOMIC DNA]</scope>
    <source>
        <strain evidence="2">DSM 16990</strain>
    </source>
</reference>
<accession>A0A1M4T349</accession>
<proteinExistence type="predicted"/>
<sequence>MVAHRIAISDSERVSKLVSIAAPWRKEDLDLTRGFLLKVTPESWKEKFNESYQLYESINPNIDFKILVDNLKHMWLDESEAGGYPGNNVKQINCPALIVRGDEDHLFSRESAVILASYLKNGKLLNIPFGGHEVHKDQSKIVSDLMLTFIKE</sequence>
<dbReference type="AlphaFoldDB" id="A0A1M4T349"/>